<dbReference type="RefSeq" id="WP_109884386.1">
    <property type="nucleotide sequence ID" value="NZ_QGHR01000022.1"/>
</dbReference>
<dbReference type="Pfam" id="PF03496">
    <property type="entry name" value="ADPrib_exo_Tox"/>
    <property type="match status" value="1"/>
</dbReference>
<dbReference type="InterPro" id="IPR003540">
    <property type="entry name" value="ADP-ribosyltransferase"/>
</dbReference>
<comment type="caution">
    <text evidence="3">The sequence shown here is derived from an EMBL/GenBank/DDBJ whole genome shotgun (WGS) entry which is preliminary data.</text>
</comment>
<evidence type="ECO:0000259" key="1">
    <source>
        <dbReference type="Pfam" id="PF03496"/>
    </source>
</evidence>
<sequence>MTKKNNYWADRIARERKWQEEQLSKDAQFNQRLQQYYDQAIVQINKDIEDQINSLAVRNKVSYAEAQKEVSTTDIADYETEAKKVVQEANRLRAQGKHVTYNDFSDEVNERLRNYNTAMRYNRLNLLKSKIGLSMVEAGMNIDADIQAKIGKDYTDELKRQSGILNHSTENASFWTSKDVAEQVMKQTNGATFSQRIWANQDALKAQLDMVITNGILTGKNSRVVARQLRDKVKATVKNHSYVTERIARTESARVQYSAQIELIKKNGYQFVHWIAEPRACDECRKIATQDNGFGDGIYRINKVPKIPDDTHPNCRCSISETWVDGQRNIALSDDEQAALNNYISSDSYKINDDLRRNKISKNKKQFIENLDAALAKVPIYHSSKPLQRDYFFDKQEALDDFISNFEIGGVFTDSSYISTSKIYYGQGKETIHVIIKSSKTGRDISEFNVNEQEVLFPRNSKFRIDDAYVDDNGKMTMVWSELDE</sequence>
<name>A0A855XDB2_LIMRT</name>
<gene>
    <name evidence="3" type="ORF">DKZ22_05825</name>
</gene>
<organism evidence="3 4">
    <name type="scientific">Limosilactobacillus reuteri</name>
    <name type="common">Lactobacillus reuteri</name>
    <dbReference type="NCBI Taxonomy" id="1598"/>
    <lineage>
        <taxon>Bacteria</taxon>
        <taxon>Bacillati</taxon>
        <taxon>Bacillota</taxon>
        <taxon>Bacilli</taxon>
        <taxon>Lactobacillales</taxon>
        <taxon>Lactobacillaceae</taxon>
        <taxon>Limosilactobacillus</taxon>
    </lineage>
</organism>
<reference evidence="3 4" key="1">
    <citation type="journal article" date="2018" name="Front. Microbiol.">
        <title>Comparative Genomics of the Herbivore Gut Symbiont Lactobacillus reuteri Reveals Genetic Diversity and Lifestyle Adaptation.</title>
        <authorList>
            <person name="Zhao J."/>
        </authorList>
    </citation>
    <scope>NUCLEOTIDE SEQUENCE [LARGE SCALE GENOMIC DNA]</scope>
    <source>
        <strain evidence="3 4">LR10</strain>
    </source>
</reference>
<feature type="domain" description="ADP ribosyltransferase" evidence="1">
    <location>
        <begin position="331"/>
        <end position="470"/>
    </location>
</feature>
<protein>
    <submittedName>
        <fullName evidence="3">Phage head morphogenesis protein</fullName>
    </submittedName>
</protein>
<dbReference type="AlphaFoldDB" id="A0A855XDB2"/>
<dbReference type="InterPro" id="IPR006528">
    <property type="entry name" value="Phage_head_morphogenesis_dom"/>
</dbReference>
<dbReference type="Pfam" id="PF04233">
    <property type="entry name" value="Phage_Mu_F"/>
    <property type="match status" value="1"/>
</dbReference>
<dbReference type="NCBIfam" id="TIGR01641">
    <property type="entry name" value="phageSPP1_gp7"/>
    <property type="match status" value="1"/>
</dbReference>
<evidence type="ECO:0000313" key="4">
    <source>
        <dbReference type="Proteomes" id="UP000245980"/>
    </source>
</evidence>
<evidence type="ECO:0000313" key="3">
    <source>
        <dbReference type="EMBL" id="PWT41731.1"/>
    </source>
</evidence>
<dbReference type="GO" id="GO:0005576">
    <property type="term" value="C:extracellular region"/>
    <property type="evidence" value="ECO:0007669"/>
    <property type="project" value="InterPro"/>
</dbReference>
<dbReference type="SUPFAM" id="SSF56399">
    <property type="entry name" value="ADP-ribosylation"/>
    <property type="match status" value="1"/>
</dbReference>
<evidence type="ECO:0000259" key="2">
    <source>
        <dbReference type="Pfam" id="PF04233"/>
    </source>
</evidence>
<proteinExistence type="predicted"/>
<dbReference type="EMBL" id="QGHT01000019">
    <property type="protein sequence ID" value="PWT41731.1"/>
    <property type="molecule type" value="Genomic_DNA"/>
</dbReference>
<dbReference type="Proteomes" id="UP000245980">
    <property type="component" value="Unassembled WGS sequence"/>
</dbReference>
<accession>A0A855XDB2</accession>
<dbReference type="PROSITE" id="PS51996">
    <property type="entry name" value="TR_MART"/>
    <property type="match status" value="1"/>
</dbReference>
<dbReference type="Gene3D" id="3.90.176.10">
    <property type="entry name" value="Toxin ADP-ribosyltransferase, Chain A, domain 1"/>
    <property type="match status" value="1"/>
</dbReference>
<feature type="domain" description="Phage head morphogenesis" evidence="2">
    <location>
        <begin position="207"/>
        <end position="319"/>
    </location>
</feature>